<comment type="subunit">
    <text evidence="3">UreD, UreF and UreG form a complex that acts as a GTP-hydrolysis-dependent molecular chaperone, activating the urease apoprotein by helping to assemble the nickel containing metallocenter of UreC. The UreE protein probably delivers the nickel.</text>
</comment>
<evidence type="ECO:0000256" key="3">
    <source>
        <dbReference type="HAMAP-Rule" id="MF_01384"/>
    </source>
</evidence>
<dbReference type="EMBL" id="JAEUWV010000009">
    <property type="protein sequence ID" value="MCO6394760.1"/>
    <property type="molecule type" value="Genomic_DNA"/>
</dbReference>
<protein>
    <recommendedName>
        <fullName evidence="3">Urease accessory protein UreD</fullName>
    </recommendedName>
</protein>
<name>A0AAW5HY13_9CORY</name>
<keyword evidence="5" id="KW-1185">Reference proteome</keyword>
<dbReference type="InterPro" id="IPR002669">
    <property type="entry name" value="UreD"/>
</dbReference>
<reference evidence="4 5" key="1">
    <citation type="submission" date="2021-01" db="EMBL/GenBank/DDBJ databases">
        <title>Identification and Characterization of Corynebacterium sp.</title>
        <authorList>
            <person name="Luo Q."/>
            <person name="Qu P."/>
            <person name="Chen Q."/>
        </authorList>
    </citation>
    <scope>NUCLEOTIDE SEQUENCE [LARGE SCALE GENOMIC DNA]</scope>
    <source>
        <strain evidence="4 5">MC-18</strain>
    </source>
</reference>
<dbReference type="RefSeq" id="WP_252931480.1">
    <property type="nucleotide sequence ID" value="NZ_JAEUWV010000009.1"/>
</dbReference>
<comment type="caution">
    <text evidence="4">The sequence shown here is derived from an EMBL/GenBank/DDBJ whole genome shotgun (WGS) entry which is preliminary data.</text>
</comment>
<dbReference type="AlphaFoldDB" id="A0AAW5HY13"/>
<proteinExistence type="inferred from homology"/>
<keyword evidence="3" id="KW-0996">Nickel insertion</keyword>
<gene>
    <name evidence="3" type="primary">ureD</name>
    <name evidence="4" type="ORF">JMN37_07195</name>
</gene>
<accession>A0AAW5HY13</accession>
<keyword evidence="3" id="KW-0963">Cytoplasm</keyword>
<keyword evidence="2 3" id="KW-0143">Chaperone</keyword>
<evidence type="ECO:0000313" key="4">
    <source>
        <dbReference type="EMBL" id="MCO6394760.1"/>
    </source>
</evidence>
<dbReference type="PANTHER" id="PTHR33643">
    <property type="entry name" value="UREASE ACCESSORY PROTEIN D"/>
    <property type="match status" value="1"/>
</dbReference>
<dbReference type="Pfam" id="PF01774">
    <property type="entry name" value="UreD"/>
    <property type="match status" value="1"/>
</dbReference>
<comment type="subcellular location">
    <subcellularLocation>
        <location evidence="3">Cytoplasm</location>
    </subcellularLocation>
</comment>
<comment type="function">
    <text evidence="3">Required for maturation of urease via the functional incorporation of the urease nickel metallocenter.</text>
</comment>
<dbReference type="GO" id="GO:0005737">
    <property type="term" value="C:cytoplasm"/>
    <property type="evidence" value="ECO:0007669"/>
    <property type="project" value="UniProtKB-SubCell"/>
</dbReference>
<comment type="similarity">
    <text evidence="1 3">Belongs to the UreD family.</text>
</comment>
<dbReference type="GO" id="GO:0016151">
    <property type="term" value="F:nickel cation binding"/>
    <property type="evidence" value="ECO:0007669"/>
    <property type="project" value="UniProtKB-UniRule"/>
</dbReference>
<evidence type="ECO:0000256" key="1">
    <source>
        <dbReference type="ARBA" id="ARBA00007177"/>
    </source>
</evidence>
<organism evidence="4 5">
    <name type="scientific">Corynebacterium lipophilum</name>
    <dbReference type="NCBI Taxonomy" id="2804918"/>
    <lineage>
        <taxon>Bacteria</taxon>
        <taxon>Bacillati</taxon>
        <taxon>Actinomycetota</taxon>
        <taxon>Actinomycetes</taxon>
        <taxon>Mycobacteriales</taxon>
        <taxon>Corynebacteriaceae</taxon>
        <taxon>Corynebacterium</taxon>
    </lineage>
</organism>
<dbReference type="Proteomes" id="UP001205920">
    <property type="component" value="Unassembled WGS sequence"/>
</dbReference>
<sequence length="292" mass="32551">MWGESSAVFTHEPPHEETGVLELGIGIGGTKSVAKRQYHEGAFKIIRPHYLDDSGQVYYTIANPGGGYVGGDVYRMEVEVEPDASVLLTDQSAAKVYRTPDDYVVQNVEFTLHGNAVMEYIPDQLILYREADFRQQITVNMDAESQLFMSDIVTPGWSPDGRMFLYEQAHLRNVVRVDGKLAVVDNVRIEPTKELFNDVKESFLGQHTHFATAICIDPNMTPELLEKVRDAVRNSLEGKGTASASVTETEVPGFVLRGVADWTEDLMRIIKAAANVVRAETRGQGPIDLRQY</sequence>
<evidence type="ECO:0000256" key="2">
    <source>
        <dbReference type="ARBA" id="ARBA00023186"/>
    </source>
</evidence>
<dbReference type="PANTHER" id="PTHR33643:SF1">
    <property type="entry name" value="UREASE ACCESSORY PROTEIN D"/>
    <property type="match status" value="1"/>
</dbReference>
<evidence type="ECO:0000313" key="5">
    <source>
        <dbReference type="Proteomes" id="UP001205920"/>
    </source>
</evidence>
<dbReference type="HAMAP" id="MF_01384">
    <property type="entry name" value="UreD"/>
    <property type="match status" value="1"/>
</dbReference>